<protein>
    <submittedName>
        <fullName evidence="4">ACP phosphodiesterase</fullName>
    </submittedName>
</protein>
<dbReference type="Proteomes" id="UP001597459">
    <property type="component" value="Unassembled WGS sequence"/>
</dbReference>
<dbReference type="RefSeq" id="WP_176030742.1">
    <property type="nucleotide sequence ID" value="NZ_JBHSJV010000001.1"/>
</dbReference>
<evidence type="ECO:0000313" key="5">
    <source>
        <dbReference type="Proteomes" id="UP001597459"/>
    </source>
</evidence>
<dbReference type="PIRSF" id="PIRSF011489">
    <property type="entry name" value="DUF479"/>
    <property type="match status" value="1"/>
</dbReference>
<dbReference type="PANTHER" id="PTHR38764">
    <property type="entry name" value="ACYL CARRIER PROTEIN PHOSPHODIESTERASE"/>
    <property type="match status" value="1"/>
</dbReference>
<dbReference type="Pfam" id="PF04336">
    <property type="entry name" value="ACP_PD"/>
    <property type="match status" value="1"/>
</dbReference>
<dbReference type="EMBL" id="JBHULX010000048">
    <property type="protein sequence ID" value="MFD2593378.1"/>
    <property type="molecule type" value="Genomic_DNA"/>
</dbReference>
<organism evidence="4 5">
    <name type="scientific">Aquimarina hainanensis</name>
    <dbReference type="NCBI Taxonomy" id="1578017"/>
    <lineage>
        <taxon>Bacteria</taxon>
        <taxon>Pseudomonadati</taxon>
        <taxon>Bacteroidota</taxon>
        <taxon>Flavobacteriia</taxon>
        <taxon>Flavobacteriales</taxon>
        <taxon>Flavobacteriaceae</taxon>
        <taxon>Aquimarina</taxon>
    </lineage>
</organism>
<reference evidence="5" key="1">
    <citation type="journal article" date="2019" name="Int. J. Syst. Evol. Microbiol.">
        <title>The Global Catalogue of Microorganisms (GCM) 10K type strain sequencing project: providing services to taxonomists for standard genome sequencing and annotation.</title>
        <authorList>
            <consortium name="The Broad Institute Genomics Platform"/>
            <consortium name="The Broad Institute Genome Sequencing Center for Infectious Disease"/>
            <person name="Wu L."/>
            <person name="Ma J."/>
        </authorList>
    </citation>
    <scope>NUCLEOTIDE SEQUENCE [LARGE SCALE GENOMIC DNA]</scope>
    <source>
        <strain evidence="5">KCTC 42423</strain>
    </source>
</reference>
<dbReference type="PANTHER" id="PTHR38764:SF1">
    <property type="entry name" value="ACYL CARRIER PROTEIN PHOSPHODIESTERASE"/>
    <property type="match status" value="1"/>
</dbReference>
<dbReference type="InterPro" id="IPR007431">
    <property type="entry name" value="ACP_PD"/>
</dbReference>
<proteinExistence type="predicted"/>
<accession>A0ABW5NGL9</accession>
<evidence type="ECO:0000256" key="2">
    <source>
        <dbReference type="ARBA" id="ARBA00022801"/>
    </source>
</evidence>
<comment type="caution">
    <text evidence="4">The sequence shown here is derived from an EMBL/GenBank/DDBJ whole genome shotgun (WGS) entry which is preliminary data.</text>
</comment>
<name>A0ABW5NGL9_9FLAO</name>
<keyword evidence="1" id="KW-0444">Lipid biosynthesis</keyword>
<keyword evidence="3" id="KW-0443">Lipid metabolism</keyword>
<keyword evidence="5" id="KW-1185">Reference proteome</keyword>
<gene>
    <name evidence="4" type="ORF">ACFSTE_21255</name>
</gene>
<evidence type="ECO:0000256" key="1">
    <source>
        <dbReference type="ARBA" id="ARBA00022516"/>
    </source>
</evidence>
<evidence type="ECO:0000313" key="4">
    <source>
        <dbReference type="EMBL" id="MFD2593378.1"/>
    </source>
</evidence>
<evidence type="ECO:0000256" key="3">
    <source>
        <dbReference type="ARBA" id="ARBA00023098"/>
    </source>
</evidence>
<sequence>MNFLAHIYLSGDDTELRIGNFIADAVKGKKFLEFPDRIQQGIILHRKIDTYTDTHPIVRQSISRLFPKYRHYSGVIVDILYDHYLAANWQKYHATPLNKYVSLFYQDLETYHDILPKNIKRFYPYMIKDNWLLSYATVTGISTVLHNMNHRTKNKSKMNFAVIELEEYYDEFQKEFESFFKELIHYSNSEIQKL</sequence>
<keyword evidence="2" id="KW-0378">Hydrolase</keyword>